<reference evidence="4" key="2">
    <citation type="submission" date="2021-04" db="EMBL/GenBank/DDBJ databases">
        <title>Genome-wide patterns of bracovirus chromosomal integration into multiple host tissues during parasitism.</title>
        <authorList>
            <person name="Chebbi M.A.C."/>
        </authorList>
    </citation>
    <scope>NUCLEOTIDE SEQUENCE</scope>
    <source>
        <tissue evidence="4">Whole body</tissue>
    </source>
</reference>
<dbReference type="InterPro" id="IPR015404">
    <property type="entry name" value="Vps5_C"/>
</dbReference>
<feature type="domain" description="PX" evidence="2">
    <location>
        <begin position="149"/>
        <end position="193"/>
    </location>
</feature>
<dbReference type="PANTHER" id="PTHR10555:SF170">
    <property type="entry name" value="FI18122P1"/>
    <property type="match status" value="1"/>
</dbReference>
<evidence type="ECO:0000313" key="5">
    <source>
        <dbReference type="Proteomes" id="UP000729913"/>
    </source>
</evidence>
<gene>
    <name evidence="4" type="ORF">G9C98_007131</name>
</gene>
<organism evidence="4 5">
    <name type="scientific">Cotesia typhae</name>
    <dbReference type="NCBI Taxonomy" id="2053667"/>
    <lineage>
        <taxon>Eukaryota</taxon>
        <taxon>Metazoa</taxon>
        <taxon>Ecdysozoa</taxon>
        <taxon>Arthropoda</taxon>
        <taxon>Hexapoda</taxon>
        <taxon>Insecta</taxon>
        <taxon>Pterygota</taxon>
        <taxon>Neoptera</taxon>
        <taxon>Endopterygota</taxon>
        <taxon>Hymenoptera</taxon>
        <taxon>Apocrita</taxon>
        <taxon>Ichneumonoidea</taxon>
        <taxon>Braconidae</taxon>
        <taxon>Microgastrinae</taxon>
        <taxon>Cotesia</taxon>
    </lineage>
</organism>
<reference evidence="4" key="1">
    <citation type="submission" date="2020-03" db="EMBL/GenBank/DDBJ databases">
        <authorList>
            <person name="Chebbi M.A."/>
            <person name="Drezen J.M."/>
        </authorList>
    </citation>
    <scope>NUCLEOTIDE SEQUENCE</scope>
    <source>
        <tissue evidence="4">Whole body</tissue>
    </source>
</reference>
<name>A0A8J5R895_9HYME</name>
<protein>
    <submittedName>
        <fullName evidence="4">Uncharacterized protein</fullName>
    </submittedName>
</protein>
<sequence>MADNKEPPPLFDQVDINRDNELEDDDEDIFASAIQDQNPLTNSSFNGVSVTAELPKLSLRDAPDDNSYSTVSSPAPGPLSSPLGMSEDLGDLHEVPINDEATGQSLKQSQSLEEVPTESTETLLKITVTSPQKIGEGMSMTKIKMSGDKSQEQNSSSTEFIERRRAALERYLNRTATHPVLSVDPDFREFLEADMELPKATNTSALSGAGVMRLFNKVGETMNKITYKMDESDGWFEEKTAQIDSLDTQLRALHSAVETLTNQRHELANCTGASAKSIAVLGHGEVGVSLGRALAQLAETLEKVEVVRRAQSNKIEFKILIAALIGGGVWGSGTRLPSIP</sequence>
<feature type="compositionally biased region" description="Low complexity" evidence="1">
    <location>
        <begin position="72"/>
        <end position="84"/>
    </location>
</feature>
<evidence type="ECO:0000259" key="3">
    <source>
        <dbReference type="Pfam" id="PF09325"/>
    </source>
</evidence>
<feature type="region of interest" description="Disordered" evidence="1">
    <location>
        <begin position="58"/>
        <end position="90"/>
    </location>
</feature>
<dbReference type="AlphaFoldDB" id="A0A8J5R895"/>
<dbReference type="GO" id="GO:0035091">
    <property type="term" value="F:phosphatidylinositol binding"/>
    <property type="evidence" value="ECO:0007669"/>
    <property type="project" value="InterPro"/>
</dbReference>
<evidence type="ECO:0000259" key="2">
    <source>
        <dbReference type="Pfam" id="PF00787"/>
    </source>
</evidence>
<dbReference type="InterPro" id="IPR001683">
    <property type="entry name" value="PX_dom"/>
</dbReference>
<evidence type="ECO:0000256" key="1">
    <source>
        <dbReference type="SAM" id="MobiDB-lite"/>
    </source>
</evidence>
<dbReference type="PANTHER" id="PTHR10555">
    <property type="entry name" value="SORTING NEXIN"/>
    <property type="match status" value="1"/>
</dbReference>
<dbReference type="GO" id="GO:0005829">
    <property type="term" value="C:cytosol"/>
    <property type="evidence" value="ECO:0007669"/>
    <property type="project" value="GOC"/>
</dbReference>
<dbReference type="OrthoDB" id="271164at2759"/>
<proteinExistence type="predicted"/>
<comment type="caution">
    <text evidence="4">The sequence shown here is derived from an EMBL/GenBank/DDBJ whole genome shotgun (WGS) entry which is preliminary data.</text>
</comment>
<evidence type="ECO:0000313" key="4">
    <source>
        <dbReference type="EMBL" id="KAG8041827.1"/>
    </source>
</evidence>
<dbReference type="Proteomes" id="UP000729913">
    <property type="component" value="Unassembled WGS sequence"/>
</dbReference>
<feature type="domain" description="Sorting nexin/Vps5-like C-terminal" evidence="3">
    <location>
        <begin position="212"/>
        <end position="314"/>
    </location>
</feature>
<keyword evidence="5" id="KW-1185">Reference proteome</keyword>
<dbReference type="GO" id="GO:0034498">
    <property type="term" value="P:early endosome to Golgi transport"/>
    <property type="evidence" value="ECO:0007669"/>
    <property type="project" value="TreeGrafter"/>
</dbReference>
<dbReference type="Pfam" id="PF09325">
    <property type="entry name" value="Vps5"/>
    <property type="match status" value="1"/>
</dbReference>
<dbReference type="EMBL" id="JAAOIC020000006">
    <property type="protein sequence ID" value="KAG8041827.1"/>
    <property type="molecule type" value="Genomic_DNA"/>
</dbReference>
<dbReference type="GO" id="GO:0010008">
    <property type="term" value="C:endosome membrane"/>
    <property type="evidence" value="ECO:0007669"/>
    <property type="project" value="TreeGrafter"/>
</dbReference>
<dbReference type="Pfam" id="PF00787">
    <property type="entry name" value="PX"/>
    <property type="match status" value="1"/>
</dbReference>
<accession>A0A8J5R895</accession>